<feature type="coiled-coil region" evidence="1">
    <location>
        <begin position="2"/>
        <end position="29"/>
    </location>
</feature>
<reference evidence="2" key="1">
    <citation type="submission" date="2023-10" db="EMBL/GenBank/DDBJ databases">
        <authorList>
            <person name="Chen Y."/>
            <person name="Shah S."/>
            <person name="Dougan E. K."/>
            <person name="Thang M."/>
            <person name="Chan C."/>
        </authorList>
    </citation>
    <scope>NUCLEOTIDE SEQUENCE [LARGE SCALE GENOMIC DNA]</scope>
</reference>
<protein>
    <submittedName>
        <fullName evidence="2">Uncharacterized protein</fullName>
    </submittedName>
</protein>
<sequence length="126" mass="13432">AMSDLEGKIVEKEGEISQLEEERAKEHAAYANRSAEAVGAIDAVGRAIVALKGSKASLSGEAELLAMLALAQVREEVLRSRLVGLTASQARALGAQPGDPHSYSYHSDEIIQTLEGLLDTFKKEKA</sequence>
<organism evidence="2 3">
    <name type="scientific">Prorocentrum cordatum</name>
    <dbReference type="NCBI Taxonomy" id="2364126"/>
    <lineage>
        <taxon>Eukaryota</taxon>
        <taxon>Sar</taxon>
        <taxon>Alveolata</taxon>
        <taxon>Dinophyceae</taxon>
        <taxon>Prorocentrales</taxon>
        <taxon>Prorocentraceae</taxon>
        <taxon>Prorocentrum</taxon>
    </lineage>
</organism>
<keyword evidence="1" id="KW-0175">Coiled coil</keyword>
<accession>A0ABN9S296</accession>
<name>A0ABN9S296_9DINO</name>
<feature type="non-terminal residue" evidence="2">
    <location>
        <position position="126"/>
    </location>
</feature>
<feature type="non-terminal residue" evidence="2">
    <location>
        <position position="1"/>
    </location>
</feature>
<evidence type="ECO:0000256" key="1">
    <source>
        <dbReference type="SAM" id="Coils"/>
    </source>
</evidence>
<keyword evidence="3" id="KW-1185">Reference proteome</keyword>
<dbReference type="EMBL" id="CAUYUJ010008593">
    <property type="protein sequence ID" value="CAK0824408.1"/>
    <property type="molecule type" value="Genomic_DNA"/>
</dbReference>
<dbReference type="Proteomes" id="UP001189429">
    <property type="component" value="Unassembled WGS sequence"/>
</dbReference>
<evidence type="ECO:0000313" key="2">
    <source>
        <dbReference type="EMBL" id="CAK0824408.1"/>
    </source>
</evidence>
<proteinExistence type="predicted"/>
<gene>
    <name evidence="2" type="ORF">PCOR1329_LOCUS24828</name>
</gene>
<evidence type="ECO:0000313" key="3">
    <source>
        <dbReference type="Proteomes" id="UP001189429"/>
    </source>
</evidence>
<comment type="caution">
    <text evidence="2">The sequence shown here is derived from an EMBL/GenBank/DDBJ whole genome shotgun (WGS) entry which is preliminary data.</text>
</comment>